<evidence type="ECO:0000256" key="1">
    <source>
        <dbReference type="SAM" id="Phobius"/>
    </source>
</evidence>
<feature type="transmembrane region" description="Helical" evidence="1">
    <location>
        <begin position="12"/>
        <end position="34"/>
    </location>
</feature>
<keyword evidence="1" id="KW-0472">Membrane</keyword>
<accession>A0A382ALW4</accession>
<organism evidence="2">
    <name type="scientific">marine metagenome</name>
    <dbReference type="NCBI Taxonomy" id="408172"/>
    <lineage>
        <taxon>unclassified sequences</taxon>
        <taxon>metagenomes</taxon>
        <taxon>ecological metagenomes</taxon>
    </lineage>
</organism>
<dbReference type="EMBL" id="UINC01025946">
    <property type="protein sequence ID" value="SVB02496.1"/>
    <property type="molecule type" value="Genomic_DNA"/>
</dbReference>
<feature type="non-terminal residue" evidence="2">
    <location>
        <position position="1"/>
    </location>
</feature>
<keyword evidence="1" id="KW-1133">Transmembrane helix</keyword>
<reference evidence="2" key="1">
    <citation type="submission" date="2018-05" db="EMBL/GenBank/DDBJ databases">
        <authorList>
            <person name="Lanie J.A."/>
            <person name="Ng W.-L."/>
            <person name="Kazmierczak K.M."/>
            <person name="Andrzejewski T.M."/>
            <person name="Davidsen T.M."/>
            <person name="Wayne K.J."/>
            <person name="Tettelin H."/>
            <person name="Glass J.I."/>
            <person name="Rusch D."/>
            <person name="Podicherti R."/>
            <person name="Tsui H.-C.T."/>
            <person name="Winkler M.E."/>
        </authorList>
    </citation>
    <scope>NUCLEOTIDE SEQUENCE</scope>
</reference>
<protein>
    <submittedName>
        <fullName evidence="2">Uncharacterized protein</fullName>
    </submittedName>
</protein>
<keyword evidence="1" id="KW-0812">Transmembrane</keyword>
<proteinExistence type="predicted"/>
<dbReference type="AlphaFoldDB" id="A0A382ALW4"/>
<gene>
    <name evidence="2" type="ORF">METZ01_LOCUS155350</name>
</gene>
<sequence>SEATRAAIDAAMFDILLLVVFAVLFFMLSFAFFLRYDVT</sequence>
<name>A0A382ALW4_9ZZZZ</name>
<evidence type="ECO:0000313" key="2">
    <source>
        <dbReference type="EMBL" id="SVB02496.1"/>
    </source>
</evidence>